<protein>
    <submittedName>
        <fullName evidence="11">Sulfate ABC transporter permease subunit CysW</fullName>
    </submittedName>
</protein>
<feature type="domain" description="ABC transmembrane type-1" evidence="10">
    <location>
        <begin position="69"/>
        <end position="272"/>
    </location>
</feature>
<evidence type="ECO:0000313" key="12">
    <source>
        <dbReference type="Proteomes" id="UP000233597"/>
    </source>
</evidence>
<dbReference type="CDD" id="cd06261">
    <property type="entry name" value="TM_PBP2"/>
    <property type="match status" value="1"/>
</dbReference>
<dbReference type="InterPro" id="IPR000515">
    <property type="entry name" value="MetI-like"/>
</dbReference>
<evidence type="ECO:0000256" key="6">
    <source>
        <dbReference type="ARBA" id="ARBA00023032"/>
    </source>
</evidence>
<evidence type="ECO:0000256" key="9">
    <source>
        <dbReference type="SAM" id="Phobius"/>
    </source>
</evidence>
<feature type="transmembrane region" description="Helical" evidence="9">
    <location>
        <begin position="104"/>
        <end position="125"/>
    </location>
</feature>
<evidence type="ECO:0000256" key="5">
    <source>
        <dbReference type="ARBA" id="ARBA00022989"/>
    </source>
</evidence>
<evidence type="ECO:0000313" key="11">
    <source>
        <dbReference type="EMBL" id="PKR53726.1"/>
    </source>
</evidence>
<feature type="transmembrane region" description="Helical" evidence="9">
    <location>
        <begin position="20"/>
        <end position="45"/>
    </location>
</feature>
<dbReference type="EMBL" id="NWTK01000007">
    <property type="protein sequence ID" value="PKR53726.1"/>
    <property type="molecule type" value="Genomic_DNA"/>
</dbReference>
<dbReference type="Gene3D" id="1.10.3720.10">
    <property type="entry name" value="MetI-like"/>
    <property type="match status" value="1"/>
</dbReference>
<dbReference type="AlphaFoldDB" id="A0A2N3KTA2"/>
<feature type="transmembrane region" description="Helical" evidence="9">
    <location>
        <begin position="65"/>
        <end position="92"/>
    </location>
</feature>
<gene>
    <name evidence="11" type="primary">cysW</name>
    <name evidence="11" type="ORF">COO20_11875</name>
</gene>
<dbReference type="OrthoDB" id="9774448at2"/>
<dbReference type="NCBIfam" id="TIGR00969">
    <property type="entry name" value="3a0106s02"/>
    <property type="match status" value="1"/>
</dbReference>
<accession>A0A2N3KTA2</accession>
<comment type="subunit">
    <text evidence="2">The complex is composed of two ATP-binding proteins (CysA), two transmembrane proteins (CysT and CysW) and a solute-binding protein (CysP).</text>
</comment>
<dbReference type="SUPFAM" id="SSF161098">
    <property type="entry name" value="MetI-like"/>
    <property type="match status" value="1"/>
</dbReference>
<dbReference type="InterPro" id="IPR035906">
    <property type="entry name" value="MetI-like_sf"/>
</dbReference>
<dbReference type="Proteomes" id="UP000233597">
    <property type="component" value="Unassembled WGS sequence"/>
</dbReference>
<feature type="transmembrane region" description="Helical" evidence="9">
    <location>
        <begin position="145"/>
        <end position="165"/>
    </location>
</feature>
<feature type="transmembrane region" description="Helical" evidence="9">
    <location>
        <begin position="205"/>
        <end position="231"/>
    </location>
</feature>
<evidence type="ECO:0000256" key="2">
    <source>
        <dbReference type="ARBA" id="ARBA00011779"/>
    </source>
</evidence>
<proteinExistence type="predicted"/>
<keyword evidence="3" id="KW-0813">Transport</keyword>
<dbReference type="InterPro" id="IPR011866">
    <property type="entry name" value="CysW_permease"/>
</dbReference>
<keyword evidence="4 9" id="KW-0812">Transmembrane</keyword>
<sequence>MSKNMFSSRSYKQGRGEPAIVKWLLIFAALSFLAIFLVLPIVIVFSEALAAGWRTYLAALVEPDALAALQLTITVVIFAVPLNILFGLAAAWAIAKHDFRGKSLLVTFIDLPFSVSPVVAGLSFVMLFGNHGWFGGILDRADIDIIFATPGIILATIFVTFPFVARELIPLMESQGNSLEEAALSLGASGWRTFFKVTLPNVKWALFYGVLLCSARAMGDFGAVSVVSGHIRGVTNTLPLHVEVLYNEYSFSASFAVASLLAVIALFTLILKSILEWRHGDDLAPGHRS</sequence>
<evidence type="ECO:0000256" key="8">
    <source>
        <dbReference type="ARBA" id="ARBA00025323"/>
    </source>
</evidence>
<comment type="caution">
    <text evidence="11">The sequence shown here is derived from an EMBL/GenBank/DDBJ whole genome shotgun (WGS) entry which is preliminary data.</text>
</comment>
<comment type="function">
    <text evidence="8">Part of the ABC transporter complex CysAWTP (TC 3.A.1.6.1) involved in sulfate/thiosulfate import. Probably responsible for the translocation of the substrate across the membrane.</text>
</comment>
<reference evidence="11 12" key="1">
    <citation type="submission" date="2017-09" db="EMBL/GenBank/DDBJ databases">
        <title>Biodiversity and function of Thalassospira species in the particle-attached aromatic-hydrocarbon-degrading consortia from the surface seawater of the South China Sea.</title>
        <authorList>
            <person name="Dong C."/>
            <person name="Liu R."/>
            <person name="Shao Z."/>
        </authorList>
    </citation>
    <scope>NUCLEOTIDE SEQUENCE [LARGE SCALE GENOMIC DNA]</scope>
    <source>
        <strain evidence="11 12">CSC1P2</strain>
    </source>
</reference>
<feature type="transmembrane region" description="Helical" evidence="9">
    <location>
        <begin position="251"/>
        <end position="271"/>
    </location>
</feature>
<comment type="subcellular location">
    <subcellularLocation>
        <location evidence="1">Cell membrane</location>
        <topology evidence="1">Multi-pass membrane protein</topology>
    </subcellularLocation>
</comment>
<dbReference type="PANTHER" id="PTHR30406:SF1">
    <property type="entry name" value="SULFATE TRANSPORT SYSTEM PERMEASE PROTEIN CYSW"/>
    <property type="match status" value="1"/>
</dbReference>
<evidence type="ECO:0000259" key="10">
    <source>
        <dbReference type="PROSITE" id="PS50928"/>
    </source>
</evidence>
<evidence type="ECO:0000256" key="3">
    <source>
        <dbReference type="ARBA" id="ARBA00022448"/>
    </source>
</evidence>
<dbReference type="PANTHER" id="PTHR30406">
    <property type="entry name" value="SULFATE TRANSPORT SYSTEM PERMEASE PROTEIN"/>
    <property type="match status" value="1"/>
</dbReference>
<evidence type="ECO:0000256" key="4">
    <source>
        <dbReference type="ARBA" id="ARBA00022692"/>
    </source>
</evidence>
<organism evidence="11 12">
    <name type="scientific">Thalassospira marina</name>
    <dbReference type="NCBI Taxonomy" id="2048283"/>
    <lineage>
        <taxon>Bacteria</taxon>
        <taxon>Pseudomonadati</taxon>
        <taxon>Pseudomonadota</taxon>
        <taxon>Alphaproteobacteria</taxon>
        <taxon>Rhodospirillales</taxon>
        <taxon>Thalassospiraceae</taxon>
        <taxon>Thalassospira</taxon>
    </lineage>
</organism>
<dbReference type="InterPro" id="IPR005667">
    <property type="entry name" value="Sulph_transpt2"/>
</dbReference>
<dbReference type="GO" id="GO:0015419">
    <property type="term" value="F:ABC-type sulfate transporter activity"/>
    <property type="evidence" value="ECO:0007669"/>
    <property type="project" value="InterPro"/>
</dbReference>
<name>A0A2N3KTA2_9PROT</name>
<evidence type="ECO:0000256" key="1">
    <source>
        <dbReference type="ARBA" id="ARBA00004651"/>
    </source>
</evidence>
<dbReference type="PROSITE" id="PS50928">
    <property type="entry name" value="ABC_TM1"/>
    <property type="match status" value="1"/>
</dbReference>
<dbReference type="Pfam" id="PF00528">
    <property type="entry name" value="BPD_transp_1"/>
    <property type="match status" value="1"/>
</dbReference>
<dbReference type="NCBIfam" id="TIGR02140">
    <property type="entry name" value="permease_CysW"/>
    <property type="match status" value="1"/>
</dbReference>
<keyword evidence="6" id="KW-0764">Sulfate transport</keyword>
<keyword evidence="5 9" id="KW-1133">Transmembrane helix</keyword>
<evidence type="ECO:0000256" key="7">
    <source>
        <dbReference type="ARBA" id="ARBA00023136"/>
    </source>
</evidence>
<dbReference type="GO" id="GO:0005886">
    <property type="term" value="C:plasma membrane"/>
    <property type="evidence" value="ECO:0007669"/>
    <property type="project" value="UniProtKB-SubCell"/>
</dbReference>
<keyword evidence="7 9" id="KW-0472">Membrane</keyword>